<feature type="transmembrane region" description="Helical" evidence="1">
    <location>
        <begin position="224"/>
        <end position="244"/>
    </location>
</feature>
<keyword evidence="1" id="KW-0812">Transmembrane</keyword>
<dbReference type="AlphaFoldDB" id="A0A398CU38"/>
<dbReference type="RefSeq" id="WP_119148261.1">
    <property type="nucleotide sequence ID" value="NZ_JBHSOV010000042.1"/>
</dbReference>
<keyword evidence="3" id="KW-1185">Reference proteome</keyword>
<accession>A0A398CU38</accession>
<feature type="transmembrane region" description="Helical" evidence="1">
    <location>
        <begin position="87"/>
        <end position="105"/>
    </location>
</feature>
<comment type="caution">
    <text evidence="2">The sequence shown here is derived from an EMBL/GenBank/DDBJ whole genome shotgun (WGS) entry which is preliminary data.</text>
</comment>
<feature type="transmembrane region" description="Helical" evidence="1">
    <location>
        <begin position="250"/>
        <end position="268"/>
    </location>
</feature>
<name>A0A398CU38_9BACL</name>
<feature type="transmembrane region" description="Helical" evidence="1">
    <location>
        <begin position="64"/>
        <end position="81"/>
    </location>
</feature>
<evidence type="ECO:0000313" key="2">
    <source>
        <dbReference type="EMBL" id="RIE04218.1"/>
    </source>
</evidence>
<evidence type="ECO:0000313" key="3">
    <source>
        <dbReference type="Proteomes" id="UP000266340"/>
    </source>
</evidence>
<gene>
    <name evidence="2" type="ORF">D3H35_06255</name>
</gene>
<protein>
    <recommendedName>
        <fullName evidence="4">DUF2157 domain-containing protein</fullName>
    </recommendedName>
</protein>
<feature type="transmembrane region" description="Helical" evidence="1">
    <location>
        <begin position="194"/>
        <end position="212"/>
    </location>
</feature>
<reference evidence="2 3" key="1">
    <citation type="submission" date="2018-09" db="EMBL/GenBank/DDBJ databases">
        <title>Cohnella cavernae sp. nov., isolated from a karst cave.</title>
        <authorList>
            <person name="Zhu H."/>
        </authorList>
    </citation>
    <scope>NUCLEOTIDE SEQUENCE [LARGE SCALE GENOMIC DNA]</scope>
    <source>
        <strain evidence="2 3">K2E09-144</strain>
    </source>
</reference>
<proteinExistence type="predicted"/>
<evidence type="ECO:0000256" key="1">
    <source>
        <dbReference type="SAM" id="Phobius"/>
    </source>
</evidence>
<keyword evidence="1" id="KW-1133">Transmembrane helix</keyword>
<feature type="transmembrane region" description="Helical" evidence="1">
    <location>
        <begin position="170"/>
        <end position="188"/>
    </location>
</feature>
<sequence>MPALDDEKRKLIVNEIEAWRRGKLLPEQYCDFLQNLYLDDLDERPKGIAANAVRRIGQASRKQWMLVFGIFALICVVVLHFSAFPLALQIGLVGLTTTGFVALGGKRREQAPLKGTAVLGAGMLFLAGTGAAVLKLHGWTEGWGPIVLLSICGVLWIGCGLALRVSLFHFSGWVALIVMYALLLNRHIIDPSWIEVQAFWLPASFLFGWLSWFAHGRVRSAGTALFAVAIVLWFMPEAALALNGADPQQIEIGFLIKVIAMGAGMYRLKKQWMEWVA</sequence>
<feature type="transmembrane region" description="Helical" evidence="1">
    <location>
        <begin position="117"/>
        <end position="136"/>
    </location>
</feature>
<organism evidence="2 3">
    <name type="scientific">Cohnella faecalis</name>
    <dbReference type="NCBI Taxonomy" id="2315694"/>
    <lineage>
        <taxon>Bacteria</taxon>
        <taxon>Bacillati</taxon>
        <taxon>Bacillota</taxon>
        <taxon>Bacilli</taxon>
        <taxon>Bacillales</taxon>
        <taxon>Paenibacillaceae</taxon>
        <taxon>Cohnella</taxon>
    </lineage>
</organism>
<dbReference type="OrthoDB" id="2380880at2"/>
<dbReference type="Proteomes" id="UP000266340">
    <property type="component" value="Unassembled WGS sequence"/>
</dbReference>
<keyword evidence="1" id="KW-0472">Membrane</keyword>
<feature type="transmembrane region" description="Helical" evidence="1">
    <location>
        <begin position="142"/>
        <end position="163"/>
    </location>
</feature>
<evidence type="ECO:0008006" key="4">
    <source>
        <dbReference type="Google" id="ProtNLM"/>
    </source>
</evidence>
<dbReference type="EMBL" id="QXJM01000027">
    <property type="protein sequence ID" value="RIE04218.1"/>
    <property type="molecule type" value="Genomic_DNA"/>
</dbReference>